<name>A0A8T2NEG3_9TELE</name>
<feature type="region of interest" description="Disordered" evidence="1">
    <location>
        <begin position="248"/>
        <end position="269"/>
    </location>
</feature>
<accession>A0A8T2NEG3</accession>
<proteinExistence type="predicted"/>
<dbReference type="OrthoDB" id="8856505at2759"/>
<reference evidence="2" key="1">
    <citation type="thesis" date="2021" institute="BYU ScholarsArchive" country="Provo, UT, USA">
        <title>Applications of and Algorithms for Genome Assembly and Genomic Analyses with an Emphasis on Marine Teleosts.</title>
        <authorList>
            <person name="Pickett B.D."/>
        </authorList>
    </citation>
    <scope>NUCLEOTIDE SEQUENCE</scope>
    <source>
        <strain evidence="2">HI-2016</strain>
    </source>
</reference>
<organism evidence="2 3">
    <name type="scientific">Albula glossodonta</name>
    <name type="common">roundjaw bonefish</name>
    <dbReference type="NCBI Taxonomy" id="121402"/>
    <lineage>
        <taxon>Eukaryota</taxon>
        <taxon>Metazoa</taxon>
        <taxon>Chordata</taxon>
        <taxon>Craniata</taxon>
        <taxon>Vertebrata</taxon>
        <taxon>Euteleostomi</taxon>
        <taxon>Actinopterygii</taxon>
        <taxon>Neopterygii</taxon>
        <taxon>Teleostei</taxon>
        <taxon>Albuliformes</taxon>
        <taxon>Albulidae</taxon>
        <taxon>Albula</taxon>
    </lineage>
</organism>
<evidence type="ECO:0000313" key="3">
    <source>
        <dbReference type="Proteomes" id="UP000824540"/>
    </source>
</evidence>
<feature type="compositionally biased region" description="Basic and acidic residues" evidence="1">
    <location>
        <begin position="256"/>
        <end position="269"/>
    </location>
</feature>
<sequence>MQRRDALSPDPGRRFYLLIMIKPTLPTAQANEKENLKDHSPHLQRRRLLLKSQAHPAPEGSLPQQGLVRRPLRDTRNLQRSCQRSIKHPEKIPLQNPPAVLLEKLTKQPSTDETSKLNSLAPGPLEEAEVDENYNKTSKDVFATIGMLGEETAFFNPKITTKTAWVCPTGPFFPPIQEGLKVGELGSENYLMHLPSDDHSHWNTALKHKWRALGKQGSSHGTPMGSAPSCFRHVHLKSKYHNCLTPIPEGSPLRDSSMKEKRGHEKVSERISSQYQGVFARDYANLIEDTYRLSCRALPGDETGIEEETLHNWDNIGHTMEELCIQEDGNMSEKTVTSLAQKRGEKMNVAEMKDEQNELVGGADISFYCNDQSRVFMEKTQLVNSSSSTLRGLLEGPYFQADGHGPSKGHASWGPDLSKIIGDDWICNDEAIGRHELLNNSVQTVCNVNTELTENMPARSGAWDAMNSTKVTGNGTYEQQPVLGEESVARGQGEGERAMRKLDQGFSRKEAVSESTSNYSVDGEVSMALEDNLGVKANNVVAYTPLDLSKDFSFSKQPNSVSIDVQKSLLDMGSLGGCSKEEDIYVTGAGRRISHDGQLSPVDFKVPSKSISKYVSEQQQNAASCPSSIATKRKPYMLPLSIDSEFKSVDSSQRTSIPQHLSLATQQKTTSDLQASGATVPSFDLTTPLCVRETVVASKWPARTITDSSVTSAVSLQGRRPHVIAGEICSMVLHRGMKY</sequence>
<keyword evidence="3" id="KW-1185">Reference proteome</keyword>
<dbReference type="EMBL" id="JAFBMS010000060">
    <property type="protein sequence ID" value="KAG9338913.1"/>
    <property type="molecule type" value="Genomic_DNA"/>
</dbReference>
<comment type="caution">
    <text evidence="2">The sequence shown here is derived from an EMBL/GenBank/DDBJ whole genome shotgun (WGS) entry which is preliminary data.</text>
</comment>
<dbReference type="AlphaFoldDB" id="A0A8T2NEG3"/>
<dbReference type="Proteomes" id="UP000824540">
    <property type="component" value="Unassembled WGS sequence"/>
</dbReference>
<gene>
    <name evidence="2" type="ORF">JZ751_024303</name>
</gene>
<evidence type="ECO:0000313" key="2">
    <source>
        <dbReference type="EMBL" id="KAG9338913.1"/>
    </source>
</evidence>
<evidence type="ECO:0000256" key="1">
    <source>
        <dbReference type="SAM" id="MobiDB-lite"/>
    </source>
</evidence>
<protein>
    <submittedName>
        <fullName evidence="2">Uncharacterized protein</fullName>
    </submittedName>
</protein>